<keyword evidence="3" id="KW-1185">Reference proteome</keyword>
<reference evidence="2 3" key="1">
    <citation type="journal article" date="2022" name="Allergy">
        <title>Genome assembly and annotation of Periplaneta americana reveal a comprehensive cockroach allergen profile.</title>
        <authorList>
            <person name="Wang L."/>
            <person name="Xiong Q."/>
            <person name="Saelim N."/>
            <person name="Wang L."/>
            <person name="Nong W."/>
            <person name="Wan A.T."/>
            <person name="Shi M."/>
            <person name="Liu X."/>
            <person name="Cao Q."/>
            <person name="Hui J.H.L."/>
            <person name="Sookrung N."/>
            <person name="Leung T.F."/>
            <person name="Tungtrongchitr A."/>
            <person name="Tsui S.K.W."/>
        </authorList>
    </citation>
    <scope>NUCLEOTIDE SEQUENCE [LARGE SCALE GENOMIC DNA]</scope>
    <source>
        <strain evidence="2">PWHHKU_190912</strain>
    </source>
</reference>
<dbReference type="EMBL" id="JAJSOF020000029">
    <property type="protein sequence ID" value="KAJ4432718.1"/>
    <property type="molecule type" value="Genomic_DNA"/>
</dbReference>
<evidence type="ECO:0000256" key="1">
    <source>
        <dbReference type="SAM" id="MobiDB-lite"/>
    </source>
</evidence>
<gene>
    <name evidence="2" type="ORF">ANN_21355</name>
</gene>
<name>A0ABQ8SF26_PERAM</name>
<comment type="caution">
    <text evidence="2">The sequence shown here is derived from an EMBL/GenBank/DDBJ whole genome shotgun (WGS) entry which is preliminary data.</text>
</comment>
<protein>
    <submittedName>
        <fullName evidence="2">Uncharacterized protein</fullName>
    </submittedName>
</protein>
<feature type="region of interest" description="Disordered" evidence="1">
    <location>
        <begin position="1"/>
        <end position="69"/>
    </location>
</feature>
<evidence type="ECO:0000313" key="3">
    <source>
        <dbReference type="Proteomes" id="UP001148838"/>
    </source>
</evidence>
<proteinExistence type="predicted"/>
<sequence>MRGYPRPPGTQRSAHTVKADRGSGEQPEQASRLDGWNNNQDVTHGEHANFNPSMSTTHKHARTNTAQDKDGVLRMGWHLTNGSPVNRGGQLQIGLWFTTSQRAPTPHVPGHGFLHFWLLHASF</sequence>
<organism evidence="2 3">
    <name type="scientific">Periplaneta americana</name>
    <name type="common">American cockroach</name>
    <name type="synonym">Blatta americana</name>
    <dbReference type="NCBI Taxonomy" id="6978"/>
    <lineage>
        <taxon>Eukaryota</taxon>
        <taxon>Metazoa</taxon>
        <taxon>Ecdysozoa</taxon>
        <taxon>Arthropoda</taxon>
        <taxon>Hexapoda</taxon>
        <taxon>Insecta</taxon>
        <taxon>Pterygota</taxon>
        <taxon>Neoptera</taxon>
        <taxon>Polyneoptera</taxon>
        <taxon>Dictyoptera</taxon>
        <taxon>Blattodea</taxon>
        <taxon>Blattoidea</taxon>
        <taxon>Blattidae</taxon>
        <taxon>Blattinae</taxon>
        <taxon>Periplaneta</taxon>
    </lineage>
</organism>
<evidence type="ECO:0000313" key="2">
    <source>
        <dbReference type="EMBL" id="KAJ4432718.1"/>
    </source>
</evidence>
<dbReference type="Proteomes" id="UP001148838">
    <property type="component" value="Unassembled WGS sequence"/>
</dbReference>
<accession>A0ABQ8SF26</accession>